<evidence type="ECO:0000256" key="1">
    <source>
        <dbReference type="SAM" id="MobiDB-lite"/>
    </source>
</evidence>
<dbReference type="EnsemblPlants" id="Zm00001eb151560_T001">
    <property type="protein sequence ID" value="Zm00001eb151560_P001"/>
    <property type="gene ID" value="Zm00001eb151560"/>
</dbReference>
<dbReference type="Gramene" id="Zm00001eb151560_T001">
    <property type="protein sequence ID" value="Zm00001eb151560_P001"/>
    <property type="gene ID" value="Zm00001eb151560"/>
</dbReference>
<dbReference type="Proteomes" id="UP000007305">
    <property type="component" value="Chromosome 3"/>
</dbReference>
<organism evidence="2 3">
    <name type="scientific">Zea mays</name>
    <name type="common">Maize</name>
    <dbReference type="NCBI Taxonomy" id="4577"/>
    <lineage>
        <taxon>Eukaryota</taxon>
        <taxon>Viridiplantae</taxon>
        <taxon>Streptophyta</taxon>
        <taxon>Embryophyta</taxon>
        <taxon>Tracheophyta</taxon>
        <taxon>Spermatophyta</taxon>
        <taxon>Magnoliopsida</taxon>
        <taxon>Liliopsida</taxon>
        <taxon>Poales</taxon>
        <taxon>Poaceae</taxon>
        <taxon>PACMAD clade</taxon>
        <taxon>Panicoideae</taxon>
        <taxon>Andropogonodae</taxon>
        <taxon>Andropogoneae</taxon>
        <taxon>Tripsacinae</taxon>
        <taxon>Zea</taxon>
    </lineage>
</organism>
<name>A0A804NCJ4_MAIZE</name>
<sequence>MYHSGTGGGNTRAAGPAAGGAQLKRYPTAATASVPAASAGPVTAAAAAPVELAGDGPGASDAVATPTSDEATTAAVAAAARILSLRVAAISLASYLLGRCSRDGGEERRSRKLASRAVLEWGRAGGRGRAYISKLVEGALFSLGNEDGL</sequence>
<reference evidence="2" key="2">
    <citation type="submission" date="2019-07" db="EMBL/GenBank/DDBJ databases">
        <authorList>
            <person name="Seetharam A."/>
            <person name="Woodhouse M."/>
            <person name="Cannon E."/>
        </authorList>
    </citation>
    <scope>NUCLEOTIDE SEQUENCE [LARGE SCALE GENOMIC DNA]</scope>
    <source>
        <strain evidence="2">cv. B73</strain>
    </source>
</reference>
<protein>
    <submittedName>
        <fullName evidence="2">Uncharacterized protein</fullName>
    </submittedName>
</protein>
<evidence type="ECO:0000313" key="3">
    <source>
        <dbReference type="Proteomes" id="UP000007305"/>
    </source>
</evidence>
<evidence type="ECO:0000313" key="2">
    <source>
        <dbReference type="EnsemblPlants" id="Zm00001eb151560_P001"/>
    </source>
</evidence>
<proteinExistence type="predicted"/>
<accession>A0A804NCJ4</accession>
<dbReference type="AlphaFoldDB" id="A0A804NCJ4"/>
<feature type="compositionally biased region" description="Gly residues" evidence="1">
    <location>
        <begin position="1"/>
        <end position="10"/>
    </location>
</feature>
<keyword evidence="3" id="KW-1185">Reference proteome</keyword>
<reference evidence="3" key="1">
    <citation type="submission" date="2015-12" db="EMBL/GenBank/DDBJ databases">
        <title>Update maize B73 reference genome by single molecule sequencing technologies.</title>
        <authorList>
            <consortium name="Maize Genome Sequencing Project"/>
            <person name="Ware D."/>
        </authorList>
    </citation>
    <scope>NUCLEOTIDE SEQUENCE [LARGE SCALE GENOMIC DNA]</scope>
    <source>
        <strain evidence="3">cv. B73</strain>
    </source>
</reference>
<reference evidence="2" key="3">
    <citation type="submission" date="2021-05" db="UniProtKB">
        <authorList>
            <consortium name="EnsemblPlants"/>
        </authorList>
    </citation>
    <scope>IDENTIFICATION</scope>
    <source>
        <strain evidence="2">cv. B73</strain>
    </source>
</reference>
<dbReference type="InParanoid" id="A0A804NCJ4"/>
<feature type="region of interest" description="Disordered" evidence="1">
    <location>
        <begin position="1"/>
        <end position="20"/>
    </location>
</feature>